<gene>
    <name evidence="1" type="ORF">DN062_03595</name>
</gene>
<dbReference type="RefSeq" id="WP_112157599.1">
    <property type="nucleotide sequence ID" value="NZ_QKRX01000002.1"/>
</dbReference>
<proteinExistence type="predicted"/>
<evidence type="ECO:0000313" key="1">
    <source>
        <dbReference type="EMBL" id="RAU19355.1"/>
    </source>
</evidence>
<protein>
    <submittedName>
        <fullName evidence="1">Uncharacterized protein</fullName>
    </submittedName>
</protein>
<keyword evidence="2" id="KW-1185">Reference proteome</keyword>
<sequence>MGLIISHCKAWINEFLLVRGLVSPKGIPLFRYCTTDEEFKTLRAVLINYQGERFNPAFKHYWYAGICLYIAEQFRRGYDANWSWKAFEKALDISLLPTDHKELVVKGLGFWGRPIRYRSHGADYLGSLFAEGGLPWKLLQSEGHGFGKAIKAVLKHYHQHKRDGLDLVQIVRQYGQYFPQSFQNDEKYQLLARIAETLMLLAEQHGLNEQDNPAAYLTTKSPQWRDEFPLPLEEENGDALVNEWLRDASIRIKERKLAEEKAHYFTCEHRLDGPPELARLLAKVRLAPSLEVKLDGRKLSTTRAELTLYEGEQMVLKLGAAYGRLEGDVLAVKIPTEVVKCLRKSPDNPLFLVCSCAGERLATQTIQSSEIDWNQLPTVFVEEGDEVHLLGTASVKAQVPEILLRVPVSMKIQSMIPVTTDAEMGLWYRVSEPTIISDTGSCYLIEPGSSSAAERIEFRGVISPYDTLPITTWLGWPRCLLASTSGEERRPDSFRVNDQVFQRTDSLPSIGSFKVEVLGQYQHVLSRRKLGVLPRDFSITSLPASSQVPARISINTVQGLKVRVLNDNLSTEVHRADSTTTVDLVPVGQQPDRVLLEVSDQRSHSDGIVIRLPYPEEGVQLVEANASLVRGRELTVDRILGMSLVMTPPPGKTQTFHLTLELMGRMVGLEKRYTYEVKNSSTQVSLFSLYDDILSLFSCSAEQDAVVRCRIETSRPLRQFDIRRYAAKIKFIEGFGHSFELTDHNLQSLMHRAKGISVMAMQLQTPEATPVELHSQSVHELTSGVFELPTRLQKDGPWLLYPTEGSATFFRPAIHVPNVAICTPDEEQEIKTLNSAARYYHPKLRPEIFNPVLDDMALHFFHSSWLYLAELKQRYKHVPLSVFECWKHLSRHPQVMALAVFRLEMDACFAERLTQELAVIWEAITIEQWKAALRVYVQGISQQFGIPEDMVKCSAKSRMGLLSVQVPLFKDLSDELFDGDIKISNSVPLQLVLPIWFGEMRGRQEDAQWPVILNEALSNWIRQHEDYAWMLGLEMPGYMKSVVYMPVFTACLTAGVASLSELEADDAVLRFGFRVLSDFDRNGWYEPVYSATLSGLLHAKESHL</sequence>
<dbReference type="OrthoDB" id="5494042at2"/>
<accession>A0A364NR49</accession>
<dbReference type="EMBL" id="QKRX01000002">
    <property type="protein sequence ID" value="RAU19355.1"/>
    <property type="molecule type" value="Genomic_DNA"/>
</dbReference>
<dbReference type="AlphaFoldDB" id="A0A364NR49"/>
<comment type="caution">
    <text evidence="1">The sequence shown here is derived from an EMBL/GenBank/DDBJ whole genome shotgun (WGS) entry which is preliminary data.</text>
</comment>
<organism evidence="1 2">
    <name type="scientific">Nitrincola tibetensis</name>
    <dbReference type="NCBI Taxonomy" id="2219697"/>
    <lineage>
        <taxon>Bacteria</taxon>
        <taxon>Pseudomonadati</taxon>
        <taxon>Pseudomonadota</taxon>
        <taxon>Gammaproteobacteria</taxon>
        <taxon>Oceanospirillales</taxon>
        <taxon>Oceanospirillaceae</taxon>
        <taxon>Nitrincola</taxon>
    </lineage>
</organism>
<dbReference type="InterPro" id="IPR047879">
    <property type="entry name" value="YjiT"/>
</dbReference>
<name>A0A364NR49_9GAMM</name>
<dbReference type="NCBIfam" id="NF038336">
    <property type="entry name" value="YjiT_fam"/>
    <property type="match status" value="1"/>
</dbReference>
<dbReference type="Proteomes" id="UP000250744">
    <property type="component" value="Unassembled WGS sequence"/>
</dbReference>
<evidence type="ECO:0000313" key="2">
    <source>
        <dbReference type="Proteomes" id="UP000250744"/>
    </source>
</evidence>
<reference evidence="1 2" key="1">
    <citation type="submission" date="2018-06" db="EMBL/GenBank/DDBJ databases">
        <title>Nitrincola tibetense sp. nov., isolated from Lake XuguoCo on Tibetan Plateau.</title>
        <authorList>
            <person name="Xing P."/>
        </authorList>
    </citation>
    <scope>NUCLEOTIDE SEQUENCE [LARGE SCALE GENOMIC DNA]</scope>
    <source>
        <strain evidence="2">xg18</strain>
    </source>
</reference>